<dbReference type="AlphaFoldDB" id="A0A820PWF5"/>
<evidence type="ECO:0000313" key="2">
    <source>
        <dbReference type="Proteomes" id="UP000663842"/>
    </source>
</evidence>
<accession>A0A820PWF5</accession>
<evidence type="ECO:0000313" key="1">
    <source>
        <dbReference type="EMBL" id="CAF4409484.1"/>
    </source>
</evidence>
<reference evidence="1" key="1">
    <citation type="submission" date="2021-02" db="EMBL/GenBank/DDBJ databases">
        <authorList>
            <person name="Nowell W R."/>
        </authorList>
    </citation>
    <scope>NUCLEOTIDE SEQUENCE</scope>
</reference>
<protein>
    <submittedName>
        <fullName evidence="1">Uncharacterized protein</fullName>
    </submittedName>
</protein>
<sequence>MGQIPTKQDIVVNTDIEVFPIVWLDTQVNRDHNNLAAQKQLRELDKNLLTFDNEEKCHKHIVSTSAEDRIVFIVSGQQ</sequence>
<comment type="caution">
    <text evidence="1">The sequence shown here is derived from an EMBL/GenBank/DDBJ whole genome shotgun (WGS) entry which is preliminary data.</text>
</comment>
<name>A0A820PWF5_9BILA</name>
<feature type="non-terminal residue" evidence="1">
    <location>
        <position position="78"/>
    </location>
</feature>
<dbReference type="Proteomes" id="UP000663842">
    <property type="component" value="Unassembled WGS sequence"/>
</dbReference>
<organism evidence="1 2">
    <name type="scientific">Rotaria magnacalcarata</name>
    <dbReference type="NCBI Taxonomy" id="392030"/>
    <lineage>
        <taxon>Eukaryota</taxon>
        <taxon>Metazoa</taxon>
        <taxon>Spiralia</taxon>
        <taxon>Gnathifera</taxon>
        <taxon>Rotifera</taxon>
        <taxon>Eurotatoria</taxon>
        <taxon>Bdelloidea</taxon>
        <taxon>Philodinida</taxon>
        <taxon>Philodinidae</taxon>
        <taxon>Rotaria</taxon>
    </lineage>
</organism>
<gene>
    <name evidence="1" type="ORF">UXM345_LOCUS38459</name>
</gene>
<proteinExistence type="predicted"/>
<dbReference type="EMBL" id="CAJOBF010027389">
    <property type="protein sequence ID" value="CAF4409484.1"/>
    <property type="molecule type" value="Genomic_DNA"/>
</dbReference>